<dbReference type="Proteomes" id="UP000309992">
    <property type="component" value="Unassembled WGS sequence"/>
</dbReference>
<organism evidence="1 2">
    <name type="scientific">Prauserella endophytica</name>
    <dbReference type="NCBI Taxonomy" id="1592324"/>
    <lineage>
        <taxon>Bacteria</taxon>
        <taxon>Bacillati</taxon>
        <taxon>Actinomycetota</taxon>
        <taxon>Actinomycetes</taxon>
        <taxon>Pseudonocardiales</taxon>
        <taxon>Pseudonocardiaceae</taxon>
        <taxon>Prauserella</taxon>
        <taxon>Prauserella coralliicola group</taxon>
    </lineage>
</organism>
<protein>
    <submittedName>
        <fullName evidence="1">Uncharacterized protein</fullName>
    </submittedName>
</protein>
<name>A0ABY2RW74_9PSEU</name>
<evidence type="ECO:0000313" key="1">
    <source>
        <dbReference type="EMBL" id="TKG63097.1"/>
    </source>
</evidence>
<gene>
    <name evidence="1" type="ORF">FCN18_30465</name>
</gene>
<dbReference type="EMBL" id="SWMS01000024">
    <property type="protein sequence ID" value="TKG63097.1"/>
    <property type="molecule type" value="Genomic_DNA"/>
</dbReference>
<reference evidence="1 2" key="1">
    <citation type="journal article" date="2015" name="Antonie Van Leeuwenhoek">
        <title>Prauserella endophytica sp. nov., an endophytic actinobacterium isolated from Tamarix taklamakanensis.</title>
        <authorList>
            <person name="Liu J.M."/>
            <person name="Habden X."/>
            <person name="Guo L."/>
            <person name="Tuo L."/>
            <person name="Jiang Z.K."/>
            <person name="Liu S.W."/>
            <person name="Liu X.F."/>
            <person name="Chen L."/>
            <person name="Li R.F."/>
            <person name="Zhang Y.Q."/>
            <person name="Sun C.H."/>
        </authorList>
    </citation>
    <scope>NUCLEOTIDE SEQUENCE [LARGE SCALE GENOMIC DNA]</scope>
    <source>
        <strain evidence="1 2">CGMCC 4.7182</strain>
    </source>
</reference>
<comment type="caution">
    <text evidence="1">The sequence shown here is derived from an EMBL/GenBank/DDBJ whole genome shotgun (WGS) entry which is preliminary data.</text>
</comment>
<accession>A0ABY2RW74</accession>
<dbReference type="RefSeq" id="WP_137096702.1">
    <property type="nucleotide sequence ID" value="NZ_SWMS01000024.1"/>
</dbReference>
<proteinExistence type="predicted"/>
<sequence length="74" mass="7996">MSQEHAAFILSAIRDELGLTSRDSVTLTPEQLERVAHAAGNASLTWMQNVAAQAIRDGRAEGTVESTDPRHDHG</sequence>
<evidence type="ECO:0000313" key="2">
    <source>
        <dbReference type="Proteomes" id="UP000309992"/>
    </source>
</evidence>
<keyword evidence="2" id="KW-1185">Reference proteome</keyword>